<proteinExistence type="predicted"/>
<protein>
    <submittedName>
        <fullName evidence="1">Uncharacterized protein</fullName>
    </submittedName>
</protein>
<dbReference type="AlphaFoldDB" id="A0A6C0LDS0"/>
<organism evidence="1">
    <name type="scientific">viral metagenome</name>
    <dbReference type="NCBI Taxonomy" id="1070528"/>
    <lineage>
        <taxon>unclassified sequences</taxon>
        <taxon>metagenomes</taxon>
        <taxon>organismal metagenomes</taxon>
    </lineage>
</organism>
<reference evidence="1" key="1">
    <citation type="journal article" date="2020" name="Nature">
        <title>Giant virus diversity and host interactions through global metagenomics.</title>
        <authorList>
            <person name="Schulz F."/>
            <person name="Roux S."/>
            <person name="Paez-Espino D."/>
            <person name="Jungbluth S."/>
            <person name="Walsh D.A."/>
            <person name="Denef V.J."/>
            <person name="McMahon K.D."/>
            <person name="Konstantinidis K.T."/>
            <person name="Eloe-Fadrosh E.A."/>
            <person name="Kyrpides N.C."/>
            <person name="Woyke T."/>
        </authorList>
    </citation>
    <scope>NUCLEOTIDE SEQUENCE</scope>
    <source>
        <strain evidence="1">GVMAG-M-3300027804-47</strain>
    </source>
</reference>
<evidence type="ECO:0000313" key="1">
    <source>
        <dbReference type="EMBL" id="QHU29096.1"/>
    </source>
</evidence>
<sequence length="184" mass="21622">MKKLSNTFMVDKQDDENASSIMEKIFGGSEDDNMFSNVYSIIEWKMSDWFIKKGVKQKKEDIYIYVESIPDDFKTYTVENDKFLRICVKHKIKADKDGYKKIKSRFIIKNFKTSYKTIINGLDLIKIINYMEITDVPNTKLANVKIDTSISLFLPLKDDFENYIVDIFNTINDNFQKKLSPCKN</sequence>
<accession>A0A6C0LDS0</accession>
<dbReference type="EMBL" id="MN740481">
    <property type="protein sequence ID" value="QHU29096.1"/>
    <property type="molecule type" value="Genomic_DNA"/>
</dbReference>
<name>A0A6C0LDS0_9ZZZZ</name>